<dbReference type="Proteomes" id="UP000215261">
    <property type="component" value="Unassembled WGS sequence"/>
</dbReference>
<dbReference type="AlphaFoldDB" id="A0A231Q0Y1"/>
<feature type="transmembrane region" description="Helical" evidence="1">
    <location>
        <begin position="333"/>
        <end position="351"/>
    </location>
</feature>
<feature type="transmembrane region" description="Helical" evidence="1">
    <location>
        <begin position="132"/>
        <end position="150"/>
    </location>
</feature>
<name>A0A231Q0Y1_9LACO</name>
<protein>
    <recommendedName>
        <fullName evidence="4">EpsG family protein</fullName>
    </recommendedName>
</protein>
<sequence length="390" mass="44975">MFYTLLVVYILLILVSLTSLSKEKNIVYILSTLVLSSIGFFFDPIKANLIGNYLDSYRIFQELDFYRMFGWNAGKTLLYQSYHYLGNYDDLPLIKLYWYLISRLSNNGWIAFVNTFLIFTLMFLAINKLSKALGLNNVQITSAFILFILIEDYSRTIANIRMPLAMTIFTTALIYEVVGKESKKKAILCWIGYISTMFLHNAMFMFVLIRIIAVFYKNKLYKKIVLIIAFTFPVLSSVLIGFFVKYLPNVTVNKIYYTLDAGLNGLHGFLTIGSYALIIIIRIVCTGILLYKLVLKYNASSHYSYGLLIFITEILFVLSISSTVLSWNLSNRLSLFLLNLIPLLLLLDKYLDNSSSSVFKGRWYSFFSWSIVTASLMIYFGTHIYQSLVF</sequence>
<reference evidence="2 3" key="1">
    <citation type="submission" date="2016-03" db="EMBL/GenBank/DDBJ databases">
        <title>Sequencing of Lactobacillus Species from Commercial Turkeys.</title>
        <authorList>
            <person name="Johnson T.J."/>
            <person name="Youmans B.P."/>
            <person name="Case K.A."/>
        </authorList>
    </citation>
    <scope>NUCLEOTIDE SEQUENCE [LARGE SCALE GENOMIC DNA]</scope>
    <source>
        <strain evidence="2 3">UMNLA1</strain>
    </source>
</reference>
<keyword evidence="1" id="KW-1133">Transmembrane helix</keyword>
<feature type="transmembrane region" description="Helical" evidence="1">
    <location>
        <begin position="266"/>
        <end position="291"/>
    </location>
</feature>
<feature type="transmembrane region" description="Helical" evidence="1">
    <location>
        <begin position="28"/>
        <end position="45"/>
    </location>
</feature>
<gene>
    <name evidence="2" type="ORF">AYP69_10650</name>
</gene>
<feature type="transmembrane region" description="Helical" evidence="1">
    <location>
        <begin position="162"/>
        <end position="178"/>
    </location>
</feature>
<feature type="transmembrane region" description="Helical" evidence="1">
    <location>
        <begin position="303"/>
        <end position="327"/>
    </location>
</feature>
<keyword evidence="1" id="KW-0472">Membrane</keyword>
<feature type="transmembrane region" description="Helical" evidence="1">
    <location>
        <begin position="224"/>
        <end position="246"/>
    </location>
</feature>
<keyword evidence="1" id="KW-0812">Transmembrane</keyword>
<organism evidence="2 3">
    <name type="scientific">Ligilactobacillus agilis</name>
    <dbReference type="NCBI Taxonomy" id="1601"/>
    <lineage>
        <taxon>Bacteria</taxon>
        <taxon>Bacillati</taxon>
        <taxon>Bacillota</taxon>
        <taxon>Bacilli</taxon>
        <taxon>Lactobacillales</taxon>
        <taxon>Lactobacillaceae</taxon>
        <taxon>Ligilactobacillus</taxon>
    </lineage>
</organism>
<comment type="caution">
    <text evidence="2">The sequence shown here is derived from an EMBL/GenBank/DDBJ whole genome shotgun (WGS) entry which is preliminary data.</text>
</comment>
<accession>A0A231Q0Y1</accession>
<evidence type="ECO:0000313" key="3">
    <source>
        <dbReference type="Proteomes" id="UP000215261"/>
    </source>
</evidence>
<feature type="transmembrane region" description="Helical" evidence="1">
    <location>
        <begin position="190"/>
        <end position="212"/>
    </location>
</feature>
<feature type="transmembrane region" description="Helical" evidence="1">
    <location>
        <begin position="363"/>
        <end position="385"/>
    </location>
</feature>
<feature type="transmembrane region" description="Helical" evidence="1">
    <location>
        <begin position="108"/>
        <end position="126"/>
    </location>
</feature>
<dbReference type="EMBL" id="LUGO01000011">
    <property type="protein sequence ID" value="OXS42176.1"/>
    <property type="molecule type" value="Genomic_DNA"/>
</dbReference>
<evidence type="ECO:0000313" key="2">
    <source>
        <dbReference type="EMBL" id="OXS42176.1"/>
    </source>
</evidence>
<evidence type="ECO:0008006" key="4">
    <source>
        <dbReference type="Google" id="ProtNLM"/>
    </source>
</evidence>
<dbReference type="RefSeq" id="WP_089143747.1">
    <property type="nucleotide sequence ID" value="NZ_LUGO01000011.1"/>
</dbReference>
<proteinExistence type="predicted"/>
<evidence type="ECO:0000256" key="1">
    <source>
        <dbReference type="SAM" id="Phobius"/>
    </source>
</evidence>